<dbReference type="AlphaFoldDB" id="A0A8X6G7T9"/>
<comment type="caution">
    <text evidence="1">The sequence shown here is derived from an EMBL/GenBank/DDBJ whole genome shotgun (WGS) entry which is preliminary data.</text>
</comment>
<dbReference type="Proteomes" id="UP000887116">
    <property type="component" value="Unassembled WGS sequence"/>
</dbReference>
<sequence length="73" mass="8343">MAEMIRRITWWRPGAAAAAAAADLRQRMTRIHVVETLRAARSSSRRQRRFTEIQCGGDFAQHALLPMVAEDDY</sequence>
<organism evidence="1 2">
    <name type="scientific">Trichonephila clavata</name>
    <name type="common">Joro spider</name>
    <name type="synonym">Nephila clavata</name>
    <dbReference type="NCBI Taxonomy" id="2740835"/>
    <lineage>
        <taxon>Eukaryota</taxon>
        <taxon>Metazoa</taxon>
        <taxon>Ecdysozoa</taxon>
        <taxon>Arthropoda</taxon>
        <taxon>Chelicerata</taxon>
        <taxon>Arachnida</taxon>
        <taxon>Araneae</taxon>
        <taxon>Araneomorphae</taxon>
        <taxon>Entelegynae</taxon>
        <taxon>Araneoidea</taxon>
        <taxon>Nephilidae</taxon>
        <taxon>Trichonephila</taxon>
    </lineage>
</organism>
<gene>
    <name evidence="1" type="ORF">TNCT_247111</name>
</gene>
<evidence type="ECO:0000313" key="1">
    <source>
        <dbReference type="EMBL" id="GFQ98122.1"/>
    </source>
</evidence>
<name>A0A8X6G7T9_TRICU</name>
<reference evidence="1" key="1">
    <citation type="submission" date="2020-07" db="EMBL/GenBank/DDBJ databases">
        <title>Multicomponent nature underlies the extraordinary mechanical properties of spider dragline silk.</title>
        <authorList>
            <person name="Kono N."/>
            <person name="Nakamura H."/>
            <person name="Mori M."/>
            <person name="Yoshida Y."/>
            <person name="Ohtoshi R."/>
            <person name="Malay A.D."/>
            <person name="Moran D.A.P."/>
            <person name="Tomita M."/>
            <person name="Numata K."/>
            <person name="Arakawa K."/>
        </authorList>
    </citation>
    <scope>NUCLEOTIDE SEQUENCE</scope>
</reference>
<dbReference type="EMBL" id="BMAO01024843">
    <property type="protein sequence ID" value="GFQ98122.1"/>
    <property type="molecule type" value="Genomic_DNA"/>
</dbReference>
<protein>
    <submittedName>
        <fullName evidence="1">Uncharacterized protein</fullName>
    </submittedName>
</protein>
<proteinExistence type="predicted"/>
<evidence type="ECO:0000313" key="2">
    <source>
        <dbReference type="Proteomes" id="UP000887116"/>
    </source>
</evidence>
<accession>A0A8X6G7T9</accession>
<keyword evidence="2" id="KW-1185">Reference proteome</keyword>